<feature type="compositionally biased region" description="Low complexity" evidence="1">
    <location>
        <begin position="290"/>
        <end position="303"/>
    </location>
</feature>
<keyword evidence="3" id="KW-1185">Reference proteome</keyword>
<evidence type="ECO:0000313" key="3">
    <source>
        <dbReference type="Proteomes" id="UP000009170"/>
    </source>
</evidence>
<evidence type="ECO:0000256" key="1">
    <source>
        <dbReference type="SAM" id="MobiDB-lite"/>
    </source>
</evidence>
<accession>A0A096PBL8</accession>
<dbReference type="AlphaFoldDB" id="A0A096PBL8"/>
<dbReference type="GO" id="GO:0042023">
    <property type="term" value="P:DNA endoreduplication"/>
    <property type="evidence" value="ECO:0007669"/>
    <property type="project" value="InterPro"/>
</dbReference>
<feature type="compositionally biased region" description="Pro residues" evidence="1">
    <location>
        <begin position="263"/>
        <end position="273"/>
    </location>
</feature>
<protein>
    <submittedName>
        <fullName evidence="2">Unnamed product</fullName>
    </submittedName>
</protein>
<dbReference type="GO" id="GO:0003677">
    <property type="term" value="F:DNA binding"/>
    <property type="evidence" value="ECO:0007669"/>
    <property type="project" value="InterPro"/>
</dbReference>
<dbReference type="PANTHER" id="PTHR35698">
    <property type="entry name" value="DNA-BINDING PROTEIN RHL1"/>
    <property type="match status" value="1"/>
</dbReference>
<feature type="region of interest" description="Disordered" evidence="1">
    <location>
        <begin position="181"/>
        <end position="365"/>
    </location>
</feature>
<dbReference type="PANTHER" id="PTHR35698:SF2">
    <property type="entry name" value="DNA-BINDING PROTEIN RHL1"/>
    <property type="match status" value="1"/>
</dbReference>
<dbReference type="GeneID" id="9837766"/>
<name>A0A096PBL8_OSTTA</name>
<dbReference type="STRING" id="70448.A0A096PBL8"/>
<dbReference type="EMBL" id="CAID01000014">
    <property type="protein sequence ID" value="CEG02023.1"/>
    <property type="molecule type" value="Genomic_DNA"/>
</dbReference>
<gene>
    <name evidence="2" type="ORF">OT_ostta14g01000</name>
</gene>
<evidence type="ECO:0000313" key="2">
    <source>
        <dbReference type="EMBL" id="CEG02023.1"/>
    </source>
</evidence>
<dbReference type="Proteomes" id="UP000009170">
    <property type="component" value="Unassembled WGS sequence"/>
</dbReference>
<dbReference type="KEGG" id="ota:OT_ostta14g01000"/>
<reference evidence="3" key="1">
    <citation type="journal article" date="2006" name="Proc. Natl. Acad. Sci. U.S.A.">
        <title>Genome analysis of the smallest free-living eukaryote Ostreococcus tauri unveils many unique features.</title>
        <authorList>
            <person name="Derelle E."/>
            <person name="Ferraz C."/>
            <person name="Rombauts S."/>
            <person name="Rouze P."/>
            <person name="Worden A.Z."/>
            <person name="Robbens S."/>
            <person name="Partensky F."/>
            <person name="Degroeve S."/>
            <person name="Echeynie S."/>
            <person name="Cooke R."/>
            <person name="Saeys Y."/>
            <person name="Wuyts J."/>
            <person name="Jabbari K."/>
            <person name="Bowler C."/>
            <person name="Panaud O."/>
            <person name="Piegu B."/>
            <person name="Ball S.G."/>
            <person name="Ral J.-P."/>
            <person name="Bouget F.-Y."/>
            <person name="Piganeau G."/>
            <person name="De Baets B."/>
            <person name="Picard A."/>
            <person name="Delseny M."/>
            <person name="Demaille J."/>
            <person name="Van de Peer Y."/>
            <person name="Moreau H."/>
        </authorList>
    </citation>
    <scope>NUCLEOTIDE SEQUENCE [LARGE SCALE GENOMIC DNA]</scope>
    <source>
        <strain evidence="3">OTTH 0595 / CCAP 157/2 / RCC745</strain>
    </source>
</reference>
<sequence>MVGTNAATDAGAAAAARARHERAVRNGLIATELPACAAHCVDAGEALLKRDGKDVHKRSAARRGRYAMLFPCQLSVMKEGKIGEMREMHTQSPIVYLNFGELGRMKLLGSIVRPNSTRYFTLNAKSRDRMNLEEWFDSVIVFPSWYWIGTEKENPEERALAMPKELGDLSGEPEAVWESGIAAGSGKTATAKDDKEPATDKVEVSAPTEKEGGRRPRRQAAAVARKKMYADDSDAMEESDDDDDGHVASPVVVRGKVESFMPTIPPPPKPQPVDAPVRESIAAPARQSLSAPKAAPKAKAASKTKAEPTAKRQKRDTSIVIGSESEDDEEEMTDANGDDDEDDIEDASDSDEESFEDDDDDDDWD</sequence>
<dbReference type="InParanoid" id="A0A096PBL8"/>
<feature type="compositionally biased region" description="Basic and acidic residues" evidence="1">
    <location>
        <begin position="190"/>
        <end position="214"/>
    </location>
</feature>
<feature type="compositionally biased region" description="Acidic residues" evidence="1">
    <location>
        <begin position="324"/>
        <end position="365"/>
    </location>
</feature>
<feature type="compositionally biased region" description="Acidic residues" evidence="1">
    <location>
        <begin position="231"/>
        <end position="244"/>
    </location>
</feature>
<dbReference type="OrthoDB" id="568248at2759"/>
<proteinExistence type="predicted"/>
<reference evidence="2 3" key="2">
    <citation type="journal article" date="2014" name="BMC Genomics">
        <title>An improved genome of the model marine alga Ostreococcus tauri unfolds by assessing Illumina de novo assemblies.</title>
        <authorList>
            <person name="Blanc-Mathieu R."/>
            <person name="Verhelst B."/>
            <person name="Derelle E."/>
            <person name="Rombauts S."/>
            <person name="Bouget F.Y."/>
            <person name="Carre I."/>
            <person name="Chateau A."/>
            <person name="Eyre-Walker A."/>
            <person name="Grimsley N."/>
            <person name="Moreau H."/>
            <person name="Piegu B."/>
            <person name="Rivals E."/>
            <person name="Schackwitz W."/>
            <person name="Van de Peer Y."/>
            <person name="Piganeau G."/>
        </authorList>
    </citation>
    <scope>NUCLEOTIDE SEQUENCE [LARGE SCALE GENOMIC DNA]</scope>
    <source>
        <strain evidence="3">OTTH 0595 / CCAP 157/2 / RCC745</strain>
    </source>
</reference>
<dbReference type="RefSeq" id="XP_022841310.1">
    <property type="nucleotide sequence ID" value="XM_022982532.1"/>
</dbReference>
<dbReference type="FunCoup" id="A0A096PBL8">
    <property type="interactions" value="178"/>
</dbReference>
<dbReference type="InterPro" id="IPR038859">
    <property type="entry name" value="RHL1"/>
</dbReference>
<organism evidence="2 3">
    <name type="scientific">Ostreococcus tauri</name>
    <name type="common">Marine green alga</name>
    <dbReference type="NCBI Taxonomy" id="70448"/>
    <lineage>
        <taxon>Eukaryota</taxon>
        <taxon>Viridiplantae</taxon>
        <taxon>Chlorophyta</taxon>
        <taxon>Mamiellophyceae</taxon>
        <taxon>Mamiellales</taxon>
        <taxon>Bathycoccaceae</taxon>
        <taxon>Ostreococcus</taxon>
    </lineage>
</organism>
<comment type="caution">
    <text evidence="2">The sequence shown here is derived from an EMBL/GenBank/DDBJ whole genome shotgun (WGS) entry which is preliminary data.</text>
</comment>